<protein>
    <recommendedName>
        <fullName evidence="11">DDE Tnp4 domain-containing protein</fullName>
    </recommendedName>
</protein>
<dbReference type="EMBL" id="JABTTQ020001006">
    <property type="protein sequence ID" value="KAK6136918.1"/>
    <property type="molecule type" value="Genomic_DNA"/>
</dbReference>
<feature type="chain" id="PRO_5046027936" description="DDE Tnp4 domain-containing protein" evidence="10">
    <location>
        <begin position="31"/>
        <end position="427"/>
    </location>
</feature>
<comment type="subcellular location">
    <subcellularLocation>
        <location evidence="2">Nucleus</location>
    </subcellularLocation>
</comment>
<dbReference type="InterPro" id="IPR045249">
    <property type="entry name" value="HARBI1-like"/>
</dbReference>
<keyword evidence="4" id="KW-0540">Nuclease</keyword>
<evidence type="ECO:0000256" key="9">
    <source>
        <dbReference type="SAM" id="Phobius"/>
    </source>
</evidence>
<keyword evidence="9" id="KW-0472">Membrane</keyword>
<comment type="cofactor">
    <cofactor evidence="1">
        <name>a divalent metal cation</name>
        <dbReference type="ChEBI" id="CHEBI:60240"/>
    </cofactor>
</comment>
<evidence type="ECO:0000256" key="2">
    <source>
        <dbReference type="ARBA" id="ARBA00004123"/>
    </source>
</evidence>
<name>A0ABR0VNW7_REHGL</name>
<evidence type="ECO:0000256" key="7">
    <source>
        <dbReference type="ARBA" id="ARBA00023242"/>
    </source>
</evidence>
<evidence type="ECO:0000256" key="1">
    <source>
        <dbReference type="ARBA" id="ARBA00001968"/>
    </source>
</evidence>
<dbReference type="Pfam" id="PF13359">
    <property type="entry name" value="DDE_Tnp_4"/>
    <property type="match status" value="1"/>
</dbReference>
<proteinExistence type="inferred from homology"/>
<feature type="region of interest" description="Disordered" evidence="8">
    <location>
        <begin position="78"/>
        <end position="104"/>
    </location>
</feature>
<evidence type="ECO:0000313" key="13">
    <source>
        <dbReference type="Proteomes" id="UP001318860"/>
    </source>
</evidence>
<comment type="similarity">
    <text evidence="3">Belongs to the HARBI1 family.</text>
</comment>
<accession>A0ABR0VNW7</accession>
<comment type="caution">
    <text evidence="12">The sequence shown here is derived from an EMBL/GenBank/DDBJ whole genome shotgun (WGS) entry which is preliminary data.</text>
</comment>
<reference evidence="12 13" key="1">
    <citation type="journal article" date="2021" name="Comput. Struct. Biotechnol. J.">
        <title>De novo genome assembly of the potent medicinal plant Rehmannia glutinosa using nanopore technology.</title>
        <authorList>
            <person name="Ma L."/>
            <person name="Dong C."/>
            <person name="Song C."/>
            <person name="Wang X."/>
            <person name="Zheng X."/>
            <person name="Niu Y."/>
            <person name="Chen S."/>
            <person name="Feng W."/>
        </authorList>
    </citation>
    <scope>NUCLEOTIDE SEQUENCE [LARGE SCALE GENOMIC DNA]</scope>
    <source>
        <strain evidence="12">DH-2019</strain>
    </source>
</reference>
<keyword evidence="7" id="KW-0539">Nucleus</keyword>
<feature type="transmembrane region" description="Helical" evidence="9">
    <location>
        <begin position="49"/>
        <end position="72"/>
    </location>
</feature>
<keyword evidence="5" id="KW-0479">Metal-binding</keyword>
<evidence type="ECO:0000259" key="11">
    <source>
        <dbReference type="Pfam" id="PF13359"/>
    </source>
</evidence>
<sequence length="427" mass="47285">MNSRALAALLSSLISQLLILLLILFPPSNSITSNTNSFSSPHHNFQESLFLLLRHFLSTTDIAAASLSFLSLSRKRKRAHSKDPDDPGDDSEPGSRLGRLGSVVPRNPDSFKQFFRMNASTFEWLCGLLEPLLDCRDPAGSPLNLPSESRLGIGLFRLATGADYTEISSRFGVSEGDSRFCVKQLCRVLCTNYRFWVGFPSQTELDSVSTRFETLTGLPNCCGIISCTRFHVERTNGSDSIAAQIVVDSSSRILSVIAGFRGNKTDLQILKSSSLCKDIEKGVLLNSQKHIAVNEVIVPQYLVGNGDYSLLPWLLVPFVDADRGSVEENFNNVHRLMRVSSLKAMTSLRNWGVLSRFIETEYKIAVACIGACSILHNMLIMREDYSAFCDELDDKVLDNQSRASLEGNLTEDKAFVIRKALATRAKI</sequence>
<evidence type="ECO:0000256" key="8">
    <source>
        <dbReference type="SAM" id="MobiDB-lite"/>
    </source>
</evidence>
<feature type="domain" description="DDE Tnp4" evidence="11">
    <location>
        <begin position="236"/>
        <end position="377"/>
    </location>
</feature>
<dbReference type="InterPro" id="IPR027806">
    <property type="entry name" value="HARBI1_dom"/>
</dbReference>
<dbReference type="PANTHER" id="PTHR22930">
    <property type="match status" value="1"/>
</dbReference>
<evidence type="ECO:0000256" key="4">
    <source>
        <dbReference type="ARBA" id="ARBA00022722"/>
    </source>
</evidence>
<keyword evidence="9" id="KW-0812">Transmembrane</keyword>
<feature type="signal peptide" evidence="10">
    <location>
        <begin position="1"/>
        <end position="30"/>
    </location>
</feature>
<evidence type="ECO:0000256" key="6">
    <source>
        <dbReference type="ARBA" id="ARBA00022801"/>
    </source>
</evidence>
<evidence type="ECO:0000256" key="10">
    <source>
        <dbReference type="SAM" id="SignalP"/>
    </source>
</evidence>
<evidence type="ECO:0000256" key="3">
    <source>
        <dbReference type="ARBA" id="ARBA00006958"/>
    </source>
</evidence>
<evidence type="ECO:0000256" key="5">
    <source>
        <dbReference type="ARBA" id="ARBA00022723"/>
    </source>
</evidence>
<dbReference type="Proteomes" id="UP001318860">
    <property type="component" value="Unassembled WGS sequence"/>
</dbReference>
<organism evidence="12 13">
    <name type="scientific">Rehmannia glutinosa</name>
    <name type="common">Chinese foxglove</name>
    <dbReference type="NCBI Taxonomy" id="99300"/>
    <lineage>
        <taxon>Eukaryota</taxon>
        <taxon>Viridiplantae</taxon>
        <taxon>Streptophyta</taxon>
        <taxon>Embryophyta</taxon>
        <taxon>Tracheophyta</taxon>
        <taxon>Spermatophyta</taxon>
        <taxon>Magnoliopsida</taxon>
        <taxon>eudicotyledons</taxon>
        <taxon>Gunneridae</taxon>
        <taxon>Pentapetalae</taxon>
        <taxon>asterids</taxon>
        <taxon>lamiids</taxon>
        <taxon>Lamiales</taxon>
        <taxon>Orobanchaceae</taxon>
        <taxon>Rehmannieae</taxon>
        <taxon>Rehmannia</taxon>
    </lineage>
</organism>
<keyword evidence="9" id="KW-1133">Transmembrane helix</keyword>
<keyword evidence="10" id="KW-0732">Signal</keyword>
<evidence type="ECO:0000313" key="12">
    <source>
        <dbReference type="EMBL" id="KAK6136918.1"/>
    </source>
</evidence>
<gene>
    <name evidence="12" type="ORF">DH2020_029363</name>
</gene>
<keyword evidence="13" id="KW-1185">Reference proteome</keyword>
<dbReference type="PANTHER" id="PTHR22930:SF190">
    <property type="entry name" value="OS06G0164500 PROTEIN"/>
    <property type="match status" value="1"/>
</dbReference>
<keyword evidence="6" id="KW-0378">Hydrolase</keyword>